<sequence length="52" mass="6241">MATFLKEINDLADYFKKVQPVERILFRWLYLSPEARTERLKELMLPVSAKKN</sequence>
<comment type="caution">
    <text evidence="1">The sequence shown here is derived from an EMBL/GenBank/DDBJ whole genome shotgun (WGS) entry which is preliminary data.</text>
</comment>
<protein>
    <submittedName>
        <fullName evidence="1">Uncharacterized protein</fullName>
    </submittedName>
</protein>
<dbReference type="RefSeq" id="WP_164530006.1">
    <property type="nucleotide sequence ID" value="NZ_CBCYCG010000013.1"/>
</dbReference>
<organism evidence="1 2">
    <name type="scientific">Leclercia adecarboxylata</name>
    <dbReference type="NCBI Taxonomy" id="83655"/>
    <lineage>
        <taxon>Bacteria</taxon>
        <taxon>Pseudomonadati</taxon>
        <taxon>Pseudomonadota</taxon>
        <taxon>Gammaproteobacteria</taxon>
        <taxon>Enterobacterales</taxon>
        <taxon>Enterobacteriaceae</taxon>
        <taxon>Leclercia</taxon>
    </lineage>
</organism>
<evidence type="ECO:0000313" key="1">
    <source>
        <dbReference type="EMBL" id="MDC6639833.1"/>
    </source>
</evidence>
<evidence type="ECO:0000313" key="2">
    <source>
        <dbReference type="Proteomes" id="UP001149314"/>
    </source>
</evidence>
<dbReference type="AlphaFoldDB" id="A0A9X4BEP4"/>
<proteinExistence type="predicted"/>
<name>A0A9X4BEP4_9ENTR</name>
<accession>A0A9X4BEP4</accession>
<dbReference type="EMBL" id="JAOURS010000018">
    <property type="protein sequence ID" value="MDC6639833.1"/>
    <property type="molecule type" value="Genomic_DNA"/>
</dbReference>
<dbReference type="Proteomes" id="UP001149314">
    <property type="component" value="Unassembled WGS sequence"/>
</dbReference>
<reference evidence="1" key="1">
    <citation type="journal article" date="2023" name="Genes Genomics">
        <title>Genomic insights of Leclercia adecarboxylata strains linked to an outbreak in public hospitals in Mexico.</title>
        <authorList>
            <person name="Barrios-Villa E."/>
            <person name="Pacheco-Flores B."/>
            <person name="Lozano-Zarain P."/>
            <person name="Del Campo-Ortega R."/>
            <person name="de Jesus Ascencio-Montiel I."/>
            <person name="Gonzalez-Leon M."/>
            <person name="Camorlinga-Ponce M."/>
            <person name="Gaytan Cervantes F.J."/>
            <person name="Gonzalez Torres C."/>
            <person name="Aguilar E."/>
            <person name="Gonzalez Ibarra J."/>
            <person name="Torres Lopez F.J."/>
            <person name="Rosas-Vargas H."/>
            <person name="Gonzalez-Bonilla C.R."/>
            <person name="Del Carmen Rocha-Gracia R."/>
        </authorList>
    </citation>
    <scope>NUCLEOTIDE SEQUENCE</scope>
    <source>
        <strain evidence="1">Lac40</strain>
    </source>
</reference>
<gene>
    <name evidence="1" type="ORF">OEZ79_16445</name>
</gene>